<protein>
    <submittedName>
        <fullName evidence="2">Uncharacterized protein</fullName>
    </submittedName>
</protein>
<evidence type="ECO:0000313" key="2">
    <source>
        <dbReference type="EnsemblPlants" id="TuG1812G0500003176.01.T01.cds267306"/>
    </source>
</evidence>
<keyword evidence="1" id="KW-0472">Membrane</keyword>
<keyword evidence="1" id="KW-0812">Transmembrane</keyword>
<evidence type="ECO:0000313" key="3">
    <source>
        <dbReference type="Proteomes" id="UP000015106"/>
    </source>
</evidence>
<proteinExistence type="predicted"/>
<dbReference type="AlphaFoldDB" id="A0A8R7UHE9"/>
<dbReference type="Gramene" id="TuG1812G0500003176.01.T01">
    <property type="protein sequence ID" value="TuG1812G0500003176.01.T01.cds267306"/>
    <property type="gene ID" value="TuG1812G0500003176.01"/>
</dbReference>
<reference evidence="2" key="2">
    <citation type="submission" date="2018-03" db="EMBL/GenBank/DDBJ databases">
        <title>The Triticum urartu genome reveals the dynamic nature of wheat genome evolution.</title>
        <authorList>
            <person name="Ling H."/>
            <person name="Ma B."/>
            <person name="Shi X."/>
            <person name="Liu H."/>
            <person name="Dong L."/>
            <person name="Sun H."/>
            <person name="Cao Y."/>
            <person name="Gao Q."/>
            <person name="Zheng S."/>
            <person name="Li Y."/>
            <person name="Yu Y."/>
            <person name="Du H."/>
            <person name="Qi M."/>
            <person name="Li Y."/>
            <person name="Yu H."/>
            <person name="Cui Y."/>
            <person name="Wang N."/>
            <person name="Chen C."/>
            <person name="Wu H."/>
            <person name="Zhao Y."/>
            <person name="Zhang J."/>
            <person name="Li Y."/>
            <person name="Zhou W."/>
            <person name="Zhang B."/>
            <person name="Hu W."/>
            <person name="Eijk M."/>
            <person name="Tang J."/>
            <person name="Witsenboer H."/>
            <person name="Zhao S."/>
            <person name="Li Z."/>
            <person name="Zhang A."/>
            <person name="Wang D."/>
            <person name="Liang C."/>
        </authorList>
    </citation>
    <scope>NUCLEOTIDE SEQUENCE [LARGE SCALE GENOMIC DNA]</scope>
    <source>
        <strain evidence="2">cv. G1812</strain>
    </source>
</reference>
<reference evidence="2" key="3">
    <citation type="submission" date="2022-06" db="UniProtKB">
        <authorList>
            <consortium name="EnsemblPlants"/>
        </authorList>
    </citation>
    <scope>IDENTIFICATION</scope>
</reference>
<keyword evidence="1" id="KW-1133">Transmembrane helix</keyword>
<dbReference type="Proteomes" id="UP000015106">
    <property type="component" value="Chromosome 5"/>
</dbReference>
<sequence length="81" mass="9509">MDRCKYAYVTGSTSPINNHGNYHVCVCYVCVYNFSIYVYMYCVHWYLILFTNNELMMCIFFAGGINDAYLASSYCFHIMQC</sequence>
<reference evidence="3" key="1">
    <citation type="journal article" date="2013" name="Nature">
        <title>Draft genome of the wheat A-genome progenitor Triticum urartu.</title>
        <authorList>
            <person name="Ling H.Q."/>
            <person name="Zhao S."/>
            <person name="Liu D."/>
            <person name="Wang J."/>
            <person name="Sun H."/>
            <person name="Zhang C."/>
            <person name="Fan H."/>
            <person name="Li D."/>
            <person name="Dong L."/>
            <person name="Tao Y."/>
            <person name="Gao C."/>
            <person name="Wu H."/>
            <person name="Li Y."/>
            <person name="Cui Y."/>
            <person name="Guo X."/>
            <person name="Zheng S."/>
            <person name="Wang B."/>
            <person name="Yu K."/>
            <person name="Liang Q."/>
            <person name="Yang W."/>
            <person name="Lou X."/>
            <person name="Chen J."/>
            <person name="Feng M."/>
            <person name="Jian J."/>
            <person name="Zhang X."/>
            <person name="Luo G."/>
            <person name="Jiang Y."/>
            <person name="Liu J."/>
            <person name="Wang Z."/>
            <person name="Sha Y."/>
            <person name="Zhang B."/>
            <person name="Wu H."/>
            <person name="Tang D."/>
            <person name="Shen Q."/>
            <person name="Xue P."/>
            <person name="Zou S."/>
            <person name="Wang X."/>
            <person name="Liu X."/>
            <person name="Wang F."/>
            <person name="Yang Y."/>
            <person name="An X."/>
            <person name="Dong Z."/>
            <person name="Zhang K."/>
            <person name="Zhang X."/>
            <person name="Luo M.C."/>
            <person name="Dvorak J."/>
            <person name="Tong Y."/>
            <person name="Wang J."/>
            <person name="Yang H."/>
            <person name="Li Z."/>
            <person name="Wang D."/>
            <person name="Zhang A."/>
            <person name="Wang J."/>
        </authorList>
    </citation>
    <scope>NUCLEOTIDE SEQUENCE</scope>
    <source>
        <strain evidence="3">cv. G1812</strain>
    </source>
</reference>
<dbReference type="EnsemblPlants" id="TuG1812G0500003176.01.T01">
    <property type="protein sequence ID" value="TuG1812G0500003176.01.T01.cds267306"/>
    <property type="gene ID" value="TuG1812G0500003176.01"/>
</dbReference>
<evidence type="ECO:0000256" key="1">
    <source>
        <dbReference type="SAM" id="Phobius"/>
    </source>
</evidence>
<accession>A0A8R7UHE9</accession>
<feature type="transmembrane region" description="Helical" evidence="1">
    <location>
        <begin position="20"/>
        <end position="47"/>
    </location>
</feature>
<name>A0A8R7UHE9_TRIUA</name>
<organism evidence="2 3">
    <name type="scientific">Triticum urartu</name>
    <name type="common">Red wild einkorn</name>
    <name type="synonym">Crithodium urartu</name>
    <dbReference type="NCBI Taxonomy" id="4572"/>
    <lineage>
        <taxon>Eukaryota</taxon>
        <taxon>Viridiplantae</taxon>
        <taxon>Streptophyta</taxon>
        <taxon>Embryophyta</taxon>
        <taxon>Tracheophyta</taxon>
        <taxon>Spermatophyta</taxon>
        <taxon>Magnoliopsida</taxon>
        <taxon>Liliopsida</taxon>
        <taxon>Poales</taxon>
        <taxon>Poaceae</taxon>
        <taxon>BOP clade</taxon>
        <taxon>Pooideae</taxon>
        <taxon>Triticodae</taxon>
        <taxon>Triticeae</taxon>
        <taxon>Triticinae</taxon>
        <taxon>Triticum</taxon>
    </lineage>
</organism>
<keyword evidence="3" id="KW-1185">Reference proteome</keyword>